<proteinExistence type="predicted"/>
<evidence type="ECO:0000313" key="2">
    <source>
        <dbReference type="EMBL" id="GGM54303.1"/>
    </source>
</evidence>
<evidence type="ECO:0000259" key="1">
    <source>
        <dbReference type="Pfam" id="PF22677"/>
    </source>
</evidence>
<comment type="caution">
    <text evidence="2">The sequence shown here is derived from an EMBL/GenBank/DDBJ whole genome shotgun (WGS) entry which is preliminary data.</text>
</comment>
<feature type="domain" description="Glyoxalase/Bleomycin resistance-like N-terminal" evidence="1">
    <location>
        <begin position="9"/>
        <end position="31"/>
    </location>
</feature>
<dbReference type="AlphaFoldDB" id="A0A8J3CED3"/>
<sequence>MEWKLELVPIPVTDVDRAKYFYAEQLGFAVDHDTGMPRRLCLDDRVLTARRWNAPRQAGEKPRAEWS</sequence>
<accession>A0A8J3CED3</accession>
<reference evidence="2" key="1">
    <citation type="journal article" date="2014" name="Int. J. Syst. Evol. Microbiol.">
        <title>Complete genome sequence of Corynebacterium casei LMG S-19264T (=DSM 44701T), isolated from a smear-ripened cheese.</title>
        <authorList>
            <consortium name="US DOE Joint Genome Institute (JGI-PGF)"/>
            <person name="Walter F."/>
            <person name="Albersmeier A."/>
            <person name="Kalinowski J."/>
            <person name="Ruckert C."/>
        </authorList>
    </citation>
    <scope>NUCLEOTIDE SEQUENCE</scope>
    <source>
        <strain evidence="2">CGMCC 4.5737</strain>
    </source>
</reference>
<organism evidence="2 3">
    <name type="scientific">Longimycelium tulufanense</name>
    <dbReference type="NCBI Taxonomy" id="907463"/>
    <lineage>
        <taxon>Bacteria</taxon>
        <taxon>Bacillati</taxon>
        <taxon>Actinomycetota</taxon>
        <taxon>Actinomycetes</taxon>
        <taxon>Pseudonocardiales</taxon>
        <taxon>Pseudonocardiaceae</taxon>
        <taxon>Longimycelium</taxon>
    </lineage>
</organism>
<dbReference type="InterPro" id="IPR053863">
    <property type="entry name" value="Glyoxy/Ble-like_N"/>
</dbReference>
<dbReference type="RefSeq" id="WP_308424756.1">
    <property type="nucleotide sequence ID" value="NZ_BMMK01000010.1"/>
</dbReference>
<evidence type="ECO:0000313" key="3">
    <source>
        <dbReference type="Proteomes" id="UP000637578"/>
    </source>
</evidence>
<dbReference type="SUPFAM" id="SSF54593">
    <property type="entry name" value="Glyoxalase/Bleomycin resistance protein/Dihydroxybiphenyl dioxygenase"/>
    <property type="match status" value="1"/>
</dbReference>
<name>A0A8J3CED3_9PSEU</name>
<dbReference type="Gene3D" id="3.10.180.10">
    <property type="entry name" value="2,3-Dihydroxybiphenyl 1,2-Dioxygenase, domain 1"/>
    <property type="match status" value="1"/>
</dbReference>
<reference evidence="2" key="2">
    <citation type="submission" date="2020-09" db="EMBL/GenBank/DDBJ databases">
        <authorList>
            <person name="Sun Q."/>
            <person name="Zhou Y."/>
        </authorList>
    </citation>
    <scope>NUCLEOTIDE SEQUENCE</scope>
    <source>
        <strain evidence="2">CGMCC 4.5737</strain>
    </source>
</reference>
<dbReference type="Proteomes" id="UP000637578">
    <property type="component" value="Unassembled WGS sequence"/>
</dbReference>
<keyword evidence="3" id="KW-1185">Reference proteome</keyword>
<dbReference type="Pfam" id="PF22677">
    <property type="entry name" value="Ble-like_N"/>
    <property type="match status" value="1"/>
</dbReference>
<protein>
    <recommendedName>
        <fullName evidence="1">Glyoxalase/Bleomycin resistance-like N-terminal domain-containing protein</fullName>
    </recommendedName>
</protein>
<dbReference type="InterPro" id="IPR029068">
    <property type="entry name" value="Glyas_Bleomycin-R_OHBP_Dase"/>
</dbReference>
<dbReference type="EMBL" id="BMMK01000010">
    <property type="protein sequence ID" value="GGM54303.1"/>
    <property type="molecule type" value="Genomic_DNA"/>
</dbReference>
<gene>
    <name evidence="2" type="ORF">GCM10012275_26800</name>
</gene>